<keyword evidence="2" id="KW-0863">Zinc-finger</keyword>
<organism evidence="6 7">
    <name type="scientific">Fusarium solani</name>
    <name type="common">Filamentous fungus</name>
    <dbReference type="NCBI Taxonomy" id="169388"/>
    <lineage>
        <taxon>Eukaryota</taxon>
        <taxon>Fungi</taxon>
        <taxon>Dikarya</taxon>
        <taxon>Ascomycota</taxon>
        <taxon>Pezizomycotina</taxon>
        <taxon>Sordariomycetes</taxon>
        <taxon>Hypocreomycetidae</taxon>
        <taxon>Hypocreales</taxon>
        <taxon>Nectriaceae</taxon>
        <taxon>Fusarium</taxon>
        <taxon>Fusarium solani species complex</taxon>
    </lineage>
</organism>
<evidence type="ECO:0000256" key="2">
    <source>
        <dbReference type="ARBA" id="ARBA00022771"/>
    </source>
</evidence>
<feature type="region of interest" description="Disordered" evidence="4">
    <location>
        <begin position="18"/>
        <end position="65"/>
    </location>
</feature>
<feature type="compositionally biased region" description="Low complexity" evidence="4">
    <location>
        <begin position="37"/>
        <end position="50"/>
    </location>
</feature>
<evidence type="ECO:0000256" key="4">
    <source>
        <dbReference type="SAM" id="MobiDB-lite"/>
    </source>
</evidence>
<keyword evidence="1" id="KW-0479">Metal-binding</keyword>
<accession>A0A9P9K2G3</accession>
<dbReference type="Proteomes" id="UP000736672">
    <property type="component" value="Unassembled WGS sequence"/>
</dbReference>
<evidence type="ECO:0000313" key="6">
    <source>
        <dbReference type="EMBL" id="KAH7237884.1"/>
    </source>
</evidence>
<keyword evidence="7" id="KW-1185">Reference proteome</keyword>
<proteinExistence type="predicted"/>
<feature type="domain" description="BED-type" evidence="5">
    <location>
        <begin position="66"/>
        <end position="113"/>
    </location>
</feature>
<gene>
    <name evidence="6" type="ORF">B0J15DRAFT_361098</name>
</gene>
<feature type="non-terminal residue" evidence="6">
    <location>
        <position position="208"/>
    </location>
</feature>
<dbReference type="GO" id="GO:0008270">
    <property type="term" value="F:zinc ion binding"/>
    <property type="evidence" value="ECO:0007669"/>
    <property type="project" value="UniProtKB-KW"/>
</dbReference>
<feature type="compositionally biased region" description="Low complexity" evidence="4">
    <location>
        <begin position="18"/>
        <end position="29"/>
    </location>
</feature>
<dbReference type="AlphaFoldDB" id="A0A9P9K2G3"/>
<evidence type="ECO:0000313" key="7">
    <source>
        <dbReference type="Proteomes" id="UP000736672"/>
    </source>
</evidence>
<dbReference type="InterPro" id="IPR003656">
    <property type="entry name" value="Znf_BED"/>
</dbReference>
<dbReference type="OrthoDB" id="5103939at2759"/>
<sequence>MLPGSSLFVGDVQCEELSSPAPESSISAIERPHSQQSIFSGPFSPASSASTRQSQPKKRKLRTPETWKYFRVPQGDEETHQNNQRLWYCQHCHNPPWRTVSTTSAKRHMRKDHGIIIDDEERPAKKALQQSLEVAFTRAEEKNRAILSRNEESILRNTIKLDAFYEAQIQLITRRRLPLNCVSWPEYQALLCAVNPRAEEVLIQSGNT</sequence>
<reference evidence="6" key="1">
    <citation type="journal article" date="2021" name="Nat. Commun.">
        <title>Genetic determinants of endophytism in the Arabidopsis root mycobiome.</title>
        <authorList>
            <person name="Mesny F."/>
            <person name="Miyauchi S."/>
            <person name="Thiergart T."/>
            <person name="Pickel B."/>
            <person name="Atanasova L."/>
            <person name="Karlsson M."/>
            <person name="Huettel B."/>
            <person name="Barry K.W."/>
            <person name="Haridas S."/>
            <person name="Chen C."/>
            <person name="Bauer D."/>
            <person name="Andreopoulos W."/>
            <person name="Pangilinan J."/>
            <person name="LaButti K."/>
            <person name="Riley R."/>
            <person name="Lipzen A."/>
            <person name="Clum A."/>
            <person name="Drula E."/>
            <person name="Henrissat B."/>
            <person name="Kohler A."/>
            <person name="Grigoriev I.V."/>
            <person name="Martin F.M."/>
            <person name="Hacquard S."/>
        </authorList>
    </citation>
    <scope>NUCLEOTIDE SEQUENCE</scope>
    <source>
        <strain evidence="6">FSSC 5 MPI-SDFR-AT-0091</strain>
    </source>
</reference>
<dbReference type="EMBL" id="JAGTJS010000022">
    <property type="protein sequence ID" value="KAH7237884.1"/>
    <property type="molecule type" value="Genomic_DNA"/>
</dbReference>
<dbReference type="Pfam" id="PF02892">
    <property type="entry name" value="zf-BED"/>
    <property type="match status" value="1"/>
</dbReference>
<evidence type="ECO:0000259" key="5">
    <source>
        <dbReference type="Pfam" id="PF02892"/>
    </source>
</evidence>
<name>A0A9P9K2G3_FUSSL</name>
<keyword evidence="3" id="KW-0862">Zinc</keyword>
<dbReference type="GO" id="GO:0003677">
    <property type="term" value="F:DNA binding"/>
    <property type="evidence" value="ECO:0007669"/>
    <property type="project" value="InterPro"/>
</dbReference>
<evidence type="ECO:0000256" key="1">
    <source>
        <dbReference type="ARBA" id="ARBA00022723"/>
    </source>
</evidence>
<comment type="caution">
    <text evidence="6">The sequence shown here is derived from an EMBL/GenBank/DDBJ whole genome shotgun (WGS) entry which is preliminary data.</text>
</comment>
<evidence type="ECO:0000256" key="3">
    <source>
        <dbReference type="ARBA" id="ARBA00022833"/>
    </source>
</evidence>
<protein>
    <recommendedName>
        <fullName evidence="5">BED-type domain-containing protein</fullName>
    </recommendedName>
</protein>